<dbReference type="RefSeq" id="WP_249713725.1">
    <property type="nucleotide sequence ID" value="NZ_JAMFMB010000096.1"/>
</dbReference>
<feature type="non-terminal residue" evidence="1">
    <location>
        <position position="1"/>
    </location>
</feature>
<dbReference type="EMBL" id="JAMFMB010000096">
    <property type="protein sequence ID" value="MCL6286243.1"/>
    <property type="molecule type" value="Genomic_DNA"/>
</dbReference>
<keyword evidence="2" id="KW-1185">Reference proteome</keyword>
<protein>
    <submittedName>
        <fullName evidence="1">Uncharacterized protein</fullName>
    </submittedName>
</protein>
<dbReference type="Proteomes" id="UP001203880">
    <property type="component" value="Unassembled WGS sequence"/>
</dbReference>
<organism evidence="1 2">
    <name type="scientific">Ruegeria spongiae</name>
    <dbReference type="NCBI Taxonomy" id="2942209"/>
    <lineage>
        <taxon>Bacteria</taxon>
        <taxon>Pseudomonadati</taxon>
        <taxon>Pseudomonadota</taxon>
        <taxon>Alphaproteobacteria</taxon>
        <taxon>Rhodobacterales</taxon>
        <taxon>Roseobacteraceae</taxon>
        <taxon>Ruegeria</taxon>
    </lineage>
</organism>
<name>A0ABT0QAR0_9RHOB</name>
<evidence type="ECO:0000313" key="1">
    <source>
        <dbReference type="EMBL" id="MCL6286243.1"/>
    </source>
</evidence>
<proteinExistence type="predicted"/>
<reference evidence="1" key="1">
    <citation type="submission" date="2022-05" db="EMBL/GenBank/DDBJ databases">
        <authorList>
            <person name="Park J.-S."/>
        </authorList>
    </citation>
    <scope>NUCLEOTIDE SEQUENCE</scope>
    <source>
        <strain evidence="1">2012CJ41-6</strain>
    </source>
</reference>
<accession>A0ABT0QAR0</accession>
<comment type="caution">
    <text evidence="1">The sequence shown here is derived from an EMBL/GenBank/DDBJ whole genome shotgun (WGS) entry which is preliminary data.</text>
</comment>
<sequence length="99" mass="10826">LSFDDDGSLLLTDNIVGWCREQGASIDWIICGDPKGMAAIFRKDCEEFRPIKKELKELGPEQLRAVTVAMKAYIVGVAPLEQAMEASKAALAELKEEAA</sequence>
<evidence type="ECO:0000313" key="2">
    <source>
        <dbReference type="Proteomes" id="UP001203880"/>
    </source>
</evidence>
<gene>
    <name evidence="1" type="ORF">M3P21_22410</name>
</gene>